<organism evidence="3 4">
    <name type="scientific">Scheffersomyces stipitis (strain ATCC 58785 / CBS 6054 / NBRC 10063 / NRRL Y-11545)</name>
    <name type="common">Yeast</name>
    <name type="synonym">Pichia stipitis</name>
    <dbReference type="NCBI Taxonomy" id="322104"/>
    <lineage>
        <taxon>Eukaryota</taxon>
        <taxon>Fungi</taxon>
        <taxon>Dikarya</taxon>
        <taxon>Ascomycota</taxon>
        <taxon>Saccharomycotina</taxon>
        <taxon>Pichiomycetes</taxon>
        <taxon>Debaryomycetaceae</taxon>
        <taxon>Scheffersomyces</taxon>
    </lineage>
</organism>
<dbReference type="PANTHER" id="PTHR13156:SF0">
    <property type="entry name" value="NADH DEHYDROGENASE [UBIQUINONE] IRON-SULFUR PROTEIN 6, MITOCHONDRIAL"/>
    <property type="match status" value="1"/>
</dbReference>
<keyword evidence="4" id="KW-1185">Reference proteome</keyword>
<dbReference type="InParanoid" id="A3LTY2"/>
<dbReference type="FunFam" id="2.60.260.40:FF:000004">
    <property type="entry name" value="Lactobacillus shifted protein"/>
    <property type="match status" value="1"/>
</dbReference>
<dbReference type="Proteomes" id="UP000002258">
    <property type="component" value="Chromosome 4"/>
</dbReference>
<accession>A3LTY2</accession>
<evidence type="ECO:0000259" key="2">
    <source>
        <dbReference type="Pfam" id="PF10276"/>
    </source>
</evidence>
<feature type="compositionally biased region" description="Polar residues" evidence="1">
    <location>
        <begin position="15"/>
        <end position="30"/>
    </location>
</feature>
<dbReference type="STRING" id="322104.A3LTY2"/>
<evidence type="ECO:0000313" key="4">
    <source>
        <dbReference type="Proteomes" id="UP000002258"/>
    </source>
</evidence>
<sequence length="129" mass="14550">IKKTSTGLSREELQSQEVANQAPNRNVTWSPTQESRLEIISKYPHRFVQRDLEAQPRPYAAIDLIAKEPVRYLTHDEGNVAVCDGNRGSTLQGHPKVFINLDQPKAHTCGYCGLRYAKDEFKAQIEAEA</sequence>
<dbReference type="OrthoDB" id="307899at2759"/>
<dbReference type="Gene3D" id="2.60.260.40">
    <property type="entry name" value="q5lls5 like domains"/>
    <property type="match status" value="1"/>
</dbReference>
<keyword evidence="3" id="KW-0830">Ubiquinone</keyword>
<dbReference type="PANTHER" id="PTHR13156">
    <property type="entry name" value="NADH-UBIQUINONE OXIDOREDUCTASE 13 KD-A SUBUNIT"/>
    <property type="match status" value="1"/>
</dbReference>
<evidence type="ECO:0000313" key="3">
    <source>
        <dbReference type="EMBL" id="ABN66144.1"/>
    </source>
</evidence>
<dbReference type="InterPro" id="IPR019401">
    <property type="entry name" value="Znf_CHCC"/>
</dbReference>
<dbReference type="HOGENOM" id="CLU_083053_1_0_1"/>
<dbReference type="GO" id="GO:0006120">
    <property type="term" value="P:mitochondrial electron transport, NADH to ubiquinone"/>
    <property type="evidence" value="ECO:0007669"/>
    <property type="project" value="TreeGrafter"/>
</dbReference>
<proteinExistence type="predicted"/>
<reference evidence="3 4" key="1">
    <citation type="journal article" date="2007" name="Nat. Biotechnol.">
        <title>Genome sequence of the lignocellulose-bioconverting and xylose-fermenting yeast Pichia stipitis.</title>
        <authorList>
            <person name="Jeffries T.W."/>
            <person name="Grigoriev I.V."/>
            <person name="Grimwood J."/>
            <person name="Laplaza J.M."/>
            <person name="Aerts A."/>
            <person name="Salamov A."/>
            <person name="Schmutz J."/>
            <person name="Lindquist E."/>
            <person name="Dehal P."/>
            <person name="Shapiro H."/>
            <person name="Jin Y.S."/>
            <person name="Passoth V."/>
            <person name="Richardson P.M."/>
        </authorList>
    </citation>
    <scope>NUCLEOTIDE SEQUENCE [LARGE SCALE GENOMIC DNA]</scope>
    <source>
        <strain evidence="4">ATCC 58785 / CBS 6054 / NBRC 10063 / NRRL Y-11545</strain>
    </source>
</reference>
<feature type="region of interest" description="Disordered" evidence="1">
    <location>
        <begin position="1"/>
        <end position="30"/>
    </location>
</feature>
<gene>
    <name evidence="3" type="primary">NUO13</name>
    <name evidence="3" type="ORF">PICST_58506</name>
</gene>
<dbReference type="OMA" id="TPFANEH"/>
<dbReference type="eggNOG" id="KOG3456">
    <property type="taxonomic scope" value="Eukaryota"/>
</dbReference>
<dbReference type="Pfam" id="PF10276">
    <property type="entry name" value="zf-CHCC"/>
    <property type="match status" value="1"/>
</dbReference>
<keyword evidence="3" id="KW-0560">Oxidoreductase</keyword>
<dbReference type="KEGG" id="pic:PICST_58506"/>
<dbReference type="AlphaFoldDB" id="A3LTY2"/>
<feature type="domain" description="Zinc finger CHCC-type" evidence="2">
    <location>
        <begin position="79"/>
        <end position="116"/>
    </location>
</feature>
<protein>
    <submittedName>
        <fullName evidence="3">NADH-ubiquinone oxidoreductase</fullName>
        <ecNumber evidence="3">1.6.5.3</ecNumber>
    </submittedName>
</protein>
<dbReference type="GO" id="GO:0005739">
    <property type="term" value="C:mitochondrion"/>
    <property type="evidence" value="ECO:0007669"/>
    <property type="project" value="GOC"/>
</dbReference>
<dbReference type="RefSeq" id="XP_001384173.1">
    <property type="nucleotide sequence ID" value="XM_001384136.1"/>
</dbReference>
<dbReference type="EC" id="1.6.5.3" evidence="3"/>
<feature type="non-terminal residue" evidence="3">
    <location>
        <position position="1"/>
    </location>
</feature>
<dbReference type="GeneID" id="4838612"/>
<dbReference type="EMBL" id="CP000498">
    <property type="protein sequence ID" value="ABN66144.1"/>
    <property type="molecule type" value="Genomic_DNA"/>
</dbReference>
<evidence type="ECO:0000256" key="1">
    <source>
        <dbReference type="SAM" id="MobiDB-lite"/>
    </source>
</evidence>
<dbReference type="GO" id="GO:0016491">
    <property type="term" value="F:oxidoreductase activity"/>
    <property type="evidence" value="ECO:0007669"/>
    <property type="project" value="UniProtKB-KW"/>
</dbReference>
<name>A3LTY2_PICST</name>